<gene>
    <name evidence="1" type="ORF">TUM4438_45580</name>
</gene>
<organism evidence="1 2">
    <name type="scientific">Shewanella sairae</name>
    <dbReference type="NCBI Taxonomy" id="190310"/>
    <lineage>
        <taxon>Bacteria</taxon>
        <taxon>Pseudomonadati</taxon>
        <taxon>Pseudomonadota</taxon>
        <taxon>Gammaproteobacteria</taxon>
        <taxon>Alteromonadales</taxon>
        <taxon>Shewanellaceae</taxon>
        <taxon>Shewanella</taxon>
    </lineage>
</organism>
<keyword evidence="2" id="KW-1185">Reference proteome</keyword>
<dbReference type="EMBL" id="BPEY01000198">
    <property type="protein sequence ID" value="GIU52555.1"/>
    <property type="molecule type" value="Genomic_DNA"/>
</dbReference>
<dbReference type="RefSeq" id="WP_220783531.1">
    <property type="nucleotide sequence ID" value="NZ_BPEY01000198.1"/>
</dbReference>
<reference evidence="1" key="1">
    <citation type="submission" date="2021-05" db="EMBL/GenBank/DDBJ databases">
        <title>Molecular characterization for Shewanella algae harboring chromosomal blaOXA-55-like strains isolated from clinical and environment sample.</title>
        <authorList>
            <person name="Ohama Y."/>
            <person name="Aoki K."/>
            <person name="Harada S."/>
            <person name="Moriya K."/>
            <person name="Ishii Y."/>
            <person name="Tateda K."/>
        </authorList>
    </citation>
    <scope>NUCLEOTIDE SEQUENCE</scope>
    <source>
        <strain evidence="1">JCM 11563</strain>
    </source>
</reference>
<evidence type="ECO:0008006" key="3">
    <source>
        <dbReference type="Google" id="ProtNLM"/>
    </source>
</evidence>
<sequence>MSLTWNMKKTVIISSLLLISLLTIFGVLSTQIVASALGDNSQFNHHKYPINIVYIQENELGYIFDNPPLPPGLHLTVNQSVSIFNTAERSIEISEPPILAKEDGSADYYLTMNMRYQLDTTQMPQVLPAKYIDDEALYLSHDTFRETISIYVLEDDLPSMQSRICAEFKRRITDKLLDQGYILTSLEFGALTNRYEPYIQRSLGQC</sequence>
<dbReference type="Proteomes" id="UP000887104">
    <property type="component" value="Unassembled WGS sequence"/>
</dbReference>
<comment type="caution">
    <text evidence="1">The sequence shown here is derived from an EMBL/GenBank/DDBJ whole genome shotgun (WGS) entry which is preliminary data.</text>
</comment>
<name>A0ABQ4PRU3_9GAMM</name>
<proteinExistence type="predicted"/>
<accession>A0ABQ4PRU3</accession>
<protein>
    <recommendedName>
        <fullName evidence="3">DUF4230 domain-containing protein</fullName>
    </recommendedName>
</protein>
<evidence type="ECO:0000313" key="2">
    <source>
        <dbReference type="Proteomes" id="UP000887104"/>
    </source>
</evidence>
<evidence type="ECO:0000313" key="1">
    <source>
        <dbReference type="EMBL" id="GIU52555.1"/>
    </source>
</evidence>